<gene>
    <name evidence="1" type="ORF">TKK_007567</name>
</gene>
<dbReference type="AlphaFoldDB" id="A0ABD2X099"/>
<sequence length="128" mass="15559">MSVDFGFTEEERVIAKLHLTHALRLAIDNFEQDHYAVKNADGCDFIWMFDYAANWLREQLPGGRFTGKNYRKLFFEERAKIFKMKDEEIRRMSRQSRSFFTDFKSFYEETLSANDYMKNVKYNKYCFY</sequence>
<proteinExistence type="predicted"/>
<organism evidence="1 2">
    <name type="scientific">Trichogramma kaykai</name>
    <dbReference type="NCBI Taxonomy" id="54128"/>
    <lineage>
        <taxon>Eukaryota</taxon>
        <taxon>Metazoa</taxon>
        <taxon>Ecdysozoa</taxon>
        <taxon>Arthropoda</taxon>
        <taxon>Hexapoda</taxon>
        <taxon>Insecta</taxon>
        <taxon>Pterygota</taxon>
        <taxon>Neoptera</taxon>
        <taxon>Endopterygota</taxon>
        <taxon>Hymenoptera</taxon>
        <taxon>Apocrita</taxon>
        <taxon>Proctotrupomorpha</taxon>
        <taxon>Chalcidoidea</taxon>
        <taxon>Trichogrammatidae</taxon>
        <taxon>Trichogramma</taxon>
    </lineage>
</organism>
<dbReference type="EMBL" id="JBJJXI010000059">
    <property type="protein sequence ID" value="KAL3398403.1"/>
    <property type="molecule type" value="Genomic_DNA"/>
</dbReference>
<reference evidence="1 2" key="1">
    <citation type="journal article" date="2024" name="bioRxiv">
        <title>A reference genome for Trichogramma kaykai: A tiny desert-dwelling parasitoid wasp with competing sex-ratio distorters.</title>
        <authorList>
            <person name="Culotta J."/>
            <person name="Lindsey A.R."/>
        </authorList>
    </citation>
    <scope>NUCLEOTIDE SEQUENCE [LARGE SCALE GENOMIC DNA]</scope>
    <source>
        <strain evidence="1 2">KSX58</strain>
    </source>
</reference>
<name>A0ABD2X099_9HYME</name>
<evidence type="ECO:0008006" key="3">
    <source>
        <dbReference type="Google" id="ProtNLM"/>
    </source>
</evidence>
<comment type="caution">
    <text evidence="1">The sequence shown here is derived from an EMBL/GenBank/DDBJ whole genome shotgun (WGS) entry which is preliminary data.</text>
</comment>
<dbReference type="Proteomes" id="UP001627154">
    <property type="component" value="Unassembled WGS sequence"/>
</dbReference>
<protein>
    <recommendedName>
        <fullName evidence="3">Retrotransposon gag domain-containing protein</fullName>
    </recommendedName>
</protein>
<keyword evidence="2" id="KW-1185">Reference proteome</keyword>
<evidence type="ECO:0000313" key="1">
    <source>
        <dbReference type="EMBL" id="KAL3398403.1"/>
    </source>
</evidence>
<accession>A0ABD2X099</accession>
<evidence type="ECO:0000313" key="2">
    <source>
        <dbReference type="Proteomes" id="UP001627154"/>
    </source>
</evidence>